<keyword evidence="3" id="KW-1185">Reference proteome</keyword>
<sequence>MVHQSWSVVAPEAPLPERSPPSPGVLWLQNVHCRRSNAGALSRIARVLRLQKLHCRNMVLQRWSAKSPEG</sequence>
<protein>
    <submittedName>
        <fullName evidence="2">Uncharacterized protein</fullName>
    </submittedName>
</protein>
<dbReference type="Proteomes" id="UP000017836">
    <property type="component" value="Unassembled WGS sequence"/>
</dbReference>
<organism evidence="2 3">
    <name type="scientific">Amborella trichopoda</name>
    <dbReference type="NCBI Taxonomy" id="13333"/>
    <lineage>
        <taxon>Eukaryota</taxon>
        <taxon>Viridiplantae</taxon>
        <taxon>Streptophyta</taxon>
        <taxon>Embryophyta</taxon>
        <taxon>Tracheophyta</taxon>
        <taxon>Spermatophyta</taxon>
        <taxon>Magnoliopsida</taxon>
        <taxon>Amborellales</taxon>
        <taxon>Amborellaceae</taxon>
        <taxon>Amborella</taxon>
    </lineage>
</organism>
<name>W1NFL5_AMBTC</name>
<dbReference type="HOGENOM" id="CLU_2761194_0_0_1"/>
<dbReference type="EMBL" id="KI397522">
    <property type="protein sequence ID" value="ERM93970.1"/>
    <property type="molecule type" value="Genomic_DNA"/>
</dbReference>
<dbReference type="AlphaFoldDB" id="W1NFL5"/>
<evidence type="ECO:0000313" key="3">
    <source>
        <dbReference type="Proteomes" id="UP000017836"/>
    </source>
</evidence>
<gene>
    <name evidence="2" type="ORF">AMTR_s00136p00041720</name>
</gene>
<feature type="region of interest" description="Disordered" evidence="1">
    <location>
        <begin position="1"/>
        <end position="21"/>
    </location>
</feature>
<evidence type="ECO:0000256" key="1">
    <source>
        <dbReference type="SAM" id="MobiDB-lite"/>
    </source>
</evidence>
<evidence type="ECO:0000313" key="2">
    <source>
        <dbReference type="EMBL" id="ERM93970.1"/>
    </source>
</evidence>
<proteinExistence type="predicted"/>
<accession>W1NFL5</accession>
<reference evidence="3" key="1">
    <citation type="journal article" date="2013" name="Science">
        <title>The Amborella genome and the evolution of flowering plants.</title>
        <authorList>
            <consortium name="Amborella Genome Project"/>
        </authorList>
    </citation>
    <scope>NUCLEOTIDE SEQUENCE [LARGE SCALE GENOMIC DNA]</scope>
</reference>
<dbReference type="Gramene" id="ERM93970">
    <property type="protein sequence ID" value="ERM93970"/>
    <property type="gene ID" value="AMTR_s00136p00041720"/>
</dbReference>